<evidence type="ECO:0000313" key="3">
    <source>
        <dbReference type="EMBL" id="AWI68358.1"/>
    </source>
</evidence>
<feature type="transmembrane region" description="Helical" evidence="2">
    <location>
        <begin position="20"/>
        <end position="44"/>
    </location>
</feature>
<proteinExistence type="predicted"/>
<accession>A0A2U8GIE8</accession>
<feature type="region of interest" description="Disordered" evidence="1">
    <location>
        <begin position="91"/>
        <end position="119"/>
    </location>
</feature>
<name>A0A2U8GIE8_PEDDU</name>
<keyword evidence="2" id="KW-1133">Transmembrane helix</keyword>
<evidence type="ECO:0000256" key="1">
    <source>
        <dbReference type="SAM" id="MobiDB-lite"/>
    </source>
</evidence>
<dbReference type="EMBL" id="MF276979">
    <property type="protein sequence ID" value="AWI68358.1"/>
    <property type="molecule type" value="Genomic_DNA"/>
</dbReference>
<geneLocation type="chloroplast" evidence="3"/>
<sequence>MLFIITKIYNNSIFFSFVTSLLWLCVFCFGSLVCFLGSVLRSSVRLVYAEARPKKRRLFAPSARLFAPSVRLFASVLRLLSLLWSRFGVAEAHRSSGGEDAQPKRTEAPMRRAEPKGQR</sequence>
<keyword evidence="2" id="KW-0472">Membrane</keyword>
<keyword evidence="2" id="KW-0812">Transmembrane</keyword>
<organism evidence="3">
    <name type="scientific">Pediastrum duplex</name>
    <name type="common">Green alga</name>
    <dbReference type="NCBI Taxonomy" id="3105"/>
    <lineage>
        <taxon>Eukaryota</taxon>
        <taxon>Viridiplantae</taxon>
        <taxon>Chlorophyta</taxon>
        <taxon>core chlorophytes</taxon>
        <taxon>Chlorophyceae</taxon>
        <taxon>CS clade</taxon>
        <taxon>Sphaeropleales</taxon>
        <taxon>Hydrodictyaceae</taxon>
        <taxon>Pediastrum</taxon>
    </lineage>
</organism>
<evidence type="ECO:0000256" key="2">
    <source>
        <dbReference type="SAM" id="Phobius"/>
    </source>
</evidence>
<protein>
    <recommendedName>
        <fullName evidence="4">Transmembrane protein</fullName>
    </recommendedName>
</protein>
<keyword evidence="3" id="KW-0150">Chloroplast</keyword>
<evidence type="ECO:0008006" key="4">
    <source>
        <dbReference type="Google" id="ProtNLM"/>
    </source>
</evidence>
<dbReference type="AlphaFoldDB" id="A0A2U8GIE8"/>
<reference evidence="3" key="1">
    <citation type="journal article" date="2018" name="Am. J. Bot.">
        <title>Organellar phylogenomics inform systematics in the green algal family Hydrodictyaceae (Chlorophyceae) and provide clues to the complex evolutionary history of plastid genomes in the green algal tree of life.</title>
        <authorList>
            <person name="McManus H.A."/>
            <person name="Fucikova K."/>
            <person name="Lewis P.O."/>
            <person name="Lewis L.A."/>
            <person name="Karol K.G."/>
        </authorList>
    </citation>
    <scope>NUCLEOTIDE SEQUENCE</scope>
</reference>
<keyword evidence="3" id="KW-0934">Plastid</keyword>